<dbReference type="Proteomes" id="UP000323012">
    <property type="component" value="Unassembled WGS sequence"/>
</dbReference>
<feature type="chain" id="PRO_5044619493" evidence="1">
    <location>
        <begin position="22"/>
        <end position="117"/>
    </location>
</feature>
<dbReference type="EMBL" id="VSED01000002">
    <property type="protein sequence ID" value="TYA39823.1"/>
    <property type="molecule type" value="Genomic_DNA"/>
</dbReference>
<name>A0A5D0ENQ8_AGGAC</name>
<keyword evidence="1" id="KW-0732">Signal</keyword>
<sequence>MKKPISLFFMTALLAACSAKAPNLLNTQSPILNIEAPAAARVEAGVNSDNAWVKNKTERIVDLAYSLYWYDKNGVTVLAEEQPTWHALTLQPMQKQTLTFARPSADSVNYRLYLRLK</sequence>
<reference evidence="3 6" key="2">
    <citation type="submission" date="2017-10" db="EMBL/GenBank/DDBJ databases">
        <title>Draft genome sequences of Aggregatibacter actinomycetemcomitans strains 310a and 310b.</title>
        <authorList>
            <person name="May A.C."/>
            <person name="Ohta H."/>
            <person name="Maeda H."/>
            <person name="Kokeguchi S."/>
            <person name="Cugini C."/>
        </authorList>
    </citation>
    <scope>NUCLEOTIDE SEQUENCE [LARGE SCALE GENOMIC DNA]</scope>
    <source>
        <strain evidence="3 6">310b</strain>
    </source>
</reference>
<accession>A0A5D0ENQ8</accession>
<evidence type="ECO:0000313" key="4">
    <source>
        <dbReference type="EMBL" id="TYA39823.1"/>
    </source>
</evidence>
<dbReference type="Proteomes" id="UP000226080">
    <property type="component" value="Unassembled WGS sequence"/>
</dbReference>
<dbReference type="Pfam" id="PF07233">
    <property type="entry name" value="DUF1425"/>
    <property type="match status" value="1"/>
</dbReference>
<dbReference type="EMBL" id="PCGW01000001">
    <property type="protein sequence ID" value="PHO21566.1"/>
    <property type="molecule type" value="Genomic_DNA"/>
</dbReference>
<protein>
    <submittedName>
        <fullName evidence="4">DUF1425 domain-containing protein</fullName>
    </submittedName>
</protein>
<proteinExistence type="predicted"/>
<reference evidence="2 5" key="1">
    <citation type="submission" date="2015-10" db="EMBL/GenBank/DDBJ databases">
        <title>Tn-seq of a polymicrobial infection.</title>
        <authorList>
            <person name="Stacy A."/>
            <person name="Rumbaugh K.P."/>
            <person name="Whiteley M."/>
        </authorList>
    </citation>
    <scope>NUCLEOTIDE SEQUENCE [LARGE SCALE GENOMIC DNA]</scope>
    <source>
        <strain evidence="2 5">624</strain>
    </source>
</reference>
<feature type="signal peptide" evidence="1">
    <location>
        <begin position="1"/>
        <end position="21"/>
    </location>
</feature>
<dbReference type="InterPro" id="IPR010824">
    <property type="entry name" value="DUF1425"/>
</dbReference>
<keyword evidence="6" id="KW-1185">Reference proteome</keyword>
<evidence type="ECO:0000313" key="5">
    <source>
        <dbReference type="Proteomes" id="UP000072236"/>
    </source>
</evidence>
<organism evidence="4 7">
    <name type="scientific">Aggregatibacter actinomycetemcomitans</name>
    <name type="common">Actinobacillus actinomycetemcomitans</name>
    <name type="synonym">Haemophilus actinomycetemcomitans</name>
    <dbReference type="NCBI Taxonomy" id="714"/>
    <lineage>
        <taxon>Bacteria</taxon>
        <taxon>Pseudomonadati</taxon>
        <taxon>Pseudomonadota</taxon>
        <taxon>Gammaproteobacteria</taxon>
        <taxon>Pasteurellales</taxon>
        <taxon>Pasteurellaceae</taxon>
        <taxon>Aggregatibacter</taxon>
    </lineage>
</organism>
<dbReference type="AlphaFoldDB" id="A0A5D0ENQ8"/>
<gene>
    <name evidence="2" type="ORF">ACT75_03020</name>
    <name evidence="3" type="ORF">CQR80_00255</name>
    <name evidence="4" type="ORF">FXB79_01070</name>
</gene>
<dbReference type="EMBL" id="CP012959">
    <property type="protein sequence ID" value="AMQ93563.1"/>
    <property type="molecule type" value="Genomic_DNA"/>
</dbReference>
<dbReference type="PROSITE" id="PS51257">
    <property type="entry name" value="PROKAR_LIPOPROTEIN"/>
    <property type="match status" value="1"/>
</dbReference>
<dbReference type="Gene3D" id="2.60.40.3230">
    <property type="match status" value="1"/>
</dbReference>
<dbReference type="KEGG" id="aact:ACT75_03020"/>
<evidence type="ECO:0000313" key="2">
    <source>
        <dbReference type="EMBL" id="AMQ93563.1"/>
    </source>
</evidence>
<evidence type="ECO:0000313" key="6">
    <source>
        <dbReference type="Proteomes" id="UP000226080"/>
    </source>
</evidence>
<dbReference type="Proteomes" id="UP000072236">
    <property type="component" value="Chromosome"/>
</dbReference>
<evidence type="ECO:0000313" key="7">
    <source>
        <dbReference type="Proteomes" id="UP000323012"/>
    </source>
</evidence>
<reference evidence="4 7" key="3">
    <citation type="submission" date="2019-08" db="EMBL/GenBank/DDBJ databases">
        <title>Whole genome sequencing of Aggregatibacter actinomycetemcomitans cultured from blood stream infections in Denmark reveals a novel phylogenetic lineage expressing serotype a membrane O polysaccharide.</title>
        <authorList>
            <person name="Nedergaard S."/>
            <person name="Kobel C.M."/>
            <person name="Nielsen M.B."/>
            <person name="Moeller R.T."/>
            <person name="Jensen A.B."/>
            <person name="Noerskov-Lauritsen N."/>
        </authorList>
    </citation>
    <scope>NUCLEOTIDE SEQUENCE [LARGE SCALE GENOMIC DNA]</scope>
    <source>
        <strain evidence="4 7">PN_563</strain>
    </source>
</reference>
<evidence type="ECO:0000256" key="1">
    <source>
        <dbReference type="SAM" id="SignalP"/>
    </source>
</evidence>
<dbReference type="InterPro" id="IPR038483">
    <property type="entry name" value="YcfL-like_sf"/>
</dbReference>
<dbReference type="RefSeq" id="WP_005544091.1">
    <property type="nucleotide sequence ID" value="NZ_CP012959.1"/>
</dbReference>
<dbReference type="CDD" id="cd09030">
    <property type="entry name" value="DUF1425"/>
    <property type="match status" value="1"/>
</dbReference>
<dbReference type="OrthoDB" id="5690781at2"/>
<evidence type="ECO:0000313" key="3">
    <source>
        <dbReference type="EMBL" id="PHO21566.1"/>
    </source>
</evidence>